<dbReference type="RefSeq" id="WP_342302787.1">
    <property type="nucleotide sequence ID" value="NZ_JBCEWA010000004.1"/>
</dbReference>
<evidence type="ECO:0000313" key="4">
    <source>
        <dbReference type="EMBL" id="MEL5987940.1"/>
    </source>
</evidence>
<sequence length="299" mass="33062">MKSKIILFALSATLLLTGCKVQTAQQYENEQEEEAKKVVVLNDEEQKKAKEKEEPKEAAKEEKGSVTKEVATTPEKEATSTNSSVSKVEKSTSTQAQTQKTEVKKETTTSNTSKEQPTKTEKPVKKDEPKKETTVTKKPEATTSTPKPATPKPSTPEKPVEKPAKKQYASITIGMRTLLNPDHYELLPKNLQSDKYVPASGVLLNNAKIEIKEGDTAWDAISKLRSKYGIYINYEKNPMYGIYIIGINHINEKQAGSLSGWMYTVNGVKAPVGVGSYELEDGDRIELQYSTNGGTDLGW</sequence>
<dbReference type="PROSITE" id="PS51257">
    <property type="entry name" value="PROKAR_LIPOPROTEIN"/>
    <property type="match status" value="1"/>
</dbReference>
<gene>
    <name evidence="4" type="ORF">AAF454_05875</name>
</gene>
<name>A0ABU9LLE7_9BACL</name>
<dbReference type="InterPro" id="IPR027954">
    <property type="entry name" value="Transcobalamin-like_C"/>
</dbReference>
<protein>
    <submittedName>
        <fullName evidence="4">DUF4430 domain-containing protein</fullName>
    </submittedName>
</protein>
<keyword evidence="2" id="KW-0732">Signal</keyword>
<feature type="compositionally biased region" description="Basic and acidic residues" evidence="1">
    <location>
        <begin position="44"/>
        <end position="66"/>
    </location>
</feature>
<keyword evidence="5" id="KW-1185">Reference proteome</keyword>
<evidence type="ECO:0000313" key="5">
    <source>
        <dbReference type="Proteomes" id="UP001398420"/>
    </source>
</evidence>
<reference evidence="4 5" key="1">
    <citation type="submission" date="2024-04" db="EMBL/GenBank/DDBJ databases">
        <authorList>
            <person name="Wu Y.S."/>
            <person name="Zhang L."/>
        </authorList>
    </citation>
    <scope>NUCLEOTIDE SEQUENCE [LARGE SCALE GENOMIC DNA]</scope>
    <source>
        <strain evidence="4 5">KG-01</strain>
    </source>
</reference>
<feature type="signal peptide" evidence="2">
    <location>
        <begin position="1"/>
        <end position="24"/>
    </location>
</feature>
<organism evidence="4 5">
    <name type="scientific">Kurthia gibsonii</name>
    <dbReference type="NCBI Taxonomy" id="33946"/>
    <lineage>
        <taxon>Bacteria</taxon>
        <taxon>Bacillati</taxon>
        <taxon>Bacillota</taxon>
        <taxon>Bacilli</taxon>
        <taxon>Bacillales</taxon>
        <taxon>Caryophanaceae</taxon>
        <taxon>Kurthia</taxon>
    </lineage>
</organism>
<feature type="chain" id="PRO_5045452874" evidence="2">
    <location>
        <begin position="25"/>
        <end position="299"/>
    </location>
</feature>
<dbReference type="Proteomes" id="UP001398420">
    <property type="component" value="Unassembled WGS sequence"/>
</dbReference>
<accession>A0ABU9LLE7</accession>
<dbReference type="EMBL" id="JBCEWA010000004">
    <property type="protein sequence ID" value="MEL5987940.1"/>
    <property type="molecule type" value="Genomic_DNA"/>
</dbReference>
<feature type="compositionally biased region" description="Basic and acidic residues" evidence="1">
    <location>
        <begin position="116"/>
        <end position="140"/>
    </location>
</feature>
<comment type="caution">
    <text evidence="4">The sequence shown here is derived from an EMBL/GenBank/DDBJ whole genome shotgun (WGS) entry which is preliminary data.</text>
</comment>
<proteinExistence type="predicted"/>
<evidence type="ECO:0000256" key="2">
    <source>
        <dbReference type="SAM" id="SignalP"/>
    </source>
</evidence>
<feature type="compositionally biased region" description="Low complexity" evidence="1">
    <location>
        <begin position="79"/>
        <end position="100"/>
    </location>
</feature>
<feature type="region of interest" description="Disordered" evidence="1">
    <location>
        <begin position="26"/>
        <end position="167"/>
    </location>
</feature>
<feature type="domain" description="Transcobalamin-like C-terminal" evidence="3">
    <location>
        <begin position="214"/>
        <end position="290"/>
    </location>
</feature>
<evidence type="ECO:0000256" key="1">
    <source>
        <dbReference type="SAM" id="MobiDB-lite"/>
    </source>
</evidence>
<dbReference type="Pfam" id="PF14478">
    <property type="entry name" value="DUF4430"/>
    <property type="match status" value="1"/>
</dbReference>
<dbReference type="Gene3D" id="2.170.130.30">
    <property type="match status" value="1"/>
</dbReference>
<evidence type="ECO:0000259" key="3">
    <source>
        <dbReference type="Pfam" id="PF14478"/>
    </source>
</evidence>